<name>A0A2T2WLJ0_9FIRM</name>
<proteinExistence type="predicted"/>
<dbReference type="AlphaFoldDB" id="A0A2T2WLJ0"/>
<protein>
    <recommendedName>
        <fullName evidence="3">PA14 domain-containing protein</fullName>
    </recommendedName>
</protein>
<accession>A0A2T2WLJ0</accession>
<dbReference type="EMBL" id="PXYT01000099">
    <property type="protein sequence ID" value="PSR23100.1"/>
    <property type="molecule type" value="Genomic_DNA"/>
</dbReference>
<comment type="caution">
    <text evidence="1">The sequence shown here is derived from an EMBL/GenBank/DDBJ whole genome shotgun (WGS) entry which is preliminary data.</text>
</comment>
<reference evidence="1 2" key="1">
    <citation type="journal article" date="2014" name="BMC Genomics">
        <title>Comparison of environmental and isolate Sulfobacillus genomes reveals diverse carbon, sulfur, nitrogen, and hydrogen metabolisms.</title>
        <authorList>
            <person name="Justice N.B."/>
            <person name="Norman A."/>
            <person name="Brown C.T."/>
            <person name="Singh A."/>
            <person name="Thomas B.C."/>
            <person name="Banfield J.F."/>
        </authorList>
    </citation>
    <scope>NUCLEOTIDE SEQUENCE [LARGE SCALE GENOMIC DNA]</scope>
    <source>
        <strain evidence="1">AMDSBA1</strain>
    </source>
</reference>
<dbReference type="Proteomes" id="UP000242699">
    <property type="component" value="Unassembled WGS sequence"/>
</dbReference>
<evidence type="ECO:0000313" key="2">
    <source>
        <dbReference type="Proteomes" id="UP000242699"/>
    </source>
</evidence>
<evidence type="ECO:0000313" key="1">
    <source>
        <dbReference type="EMBL" id="PSR23100.1"/>
    </source>
</evidence>
<organism evidence="1 2">
    <name type="scientific">Sulfobacillus benefaciens</name>
    <dbReference type="NCBI Taxonomy" id="453960"/>
    <lineage>
        <taxon>Bacteria</taxon>
        <taxon>Bacillati</taxon>
        <taxon>Bacillota</taxon>
        <taxon>Clostridia</taxon>
        <taxon>Eubacteriales</taxon>
        <taxon>Clostridiales Family XVII. Incertae Sedis</taxon>
        <taxon>Sulfobacillus</taxon>
    </lineage>
</organism>
<gene>
    <name evidence="1" type="ORF">C7B43_20370</name>
</gene>
<dbReference type="SUPFAM" id="SSF56988">
    <property type="entry name" value="Anthrax protective antigen"/>
    <property type="match status" value="1"/>
</dbReference>
<sequence length="217" mass="22178">MPPTLTATVSIPIAVSFWIGTWTGTIQRTVVLPIAGQQFTDAFVPYSQAWFNQYQTGWASAVQGTCSACGVSGPVIGPGYAPSANVPYGVWFASQQATAPVSGNYTLQAAADDAAAIWINGRLIATPSQKTGSVTALVPLTAGTIQIGAEVVNNGLGTPEIVPDTKGGAKPSVLSLTLMTPSGQVVASTNSASGWTINAYPRVVKLPPGGQTSGMLP</sequence>
<evidence type="ECO:0008006" key="3">
    <source>
        <dbReference type="Google" id="ProtNLM"/>
    </source>
</evidence>